<protein>
    <recommendedName>
        <fullName evidence="2">histidine kinase</fullName>
        <ecNumber evidence="2">2.7.13.3</ecNumber>
    </recommendedName>
</protein>
<proteinExistence type="predicted"/>
<evidence type="ECO:0000256" key="4">
    <source>
        <dbReference type="ARBA" id="ARBA00022679"/>
    </source>
</evidence>
<keyword evidence="5 8" id="KW-0812">Transmembrane</keyword>
<accession>A0ABV7YPB3</accession>
<feature type="transmembrane region" description="Helical" evidence="8">
    <location>
        <begin position="12"/>
        <end position="33"/>
    </location>
</feature>
<dbReference type="EC" id="2.7.13.3" evidence="2"/>
<reference evidence="11" key="1">
    <citation type="journal article" date="2019" name="Int. J. Syst. Evol. Microbiol.">
        <title>The Global Catalogue of Microorganisms (GCM) 10K type strain sequencing project: providing services to taxonomists for standard genome sequencing and annotation.</title>
        <authorList>
            <consortium name="The Broad Institute Genomics Platform"/>
            <consortium name="The Broad Institute Genome Sequencing Center for Infectious Disease"/>
            <person name="Wu L."/>
            <person name="Ma J."/>
        </authorList>
    </citation>
    <scope>NUCLEOTIDE SEQUENCE [LARGE SCALE GENOMIC DNA]</scope>
    <source>
        <strain evidence="11">CECT 7956</strain>
    </source>
</reference>
<comment type="caution">
    <text evidence="10">The sequence shown here is derived from an EMBL/GenBank/DDBJ whole genome shotgun (WGS) entry which is preliminary data.</text>
</comment>
<keyword evidence="3" id="KW-0597">Phosphoprotein</keyword>
<dbReference type="Pfam" id="PF00512">
    <property type="entry name" value="HisKA"/>
    <property type="match status" value="1"/>
</dbReference>
<dbReference type="Gene3D" id="1.10.287.130">
    <property type="match status" value="1"/>
</dbReference>
<evidence type="ECO:0000259" key="9">
    <source>
        <dbReference type="PROSITE" id="PS50109"/>
    </source>
</evidence>
<dbReference type="PANTHER" id="PTHR45436">
    <property type="entry name" value="SENSOR HISTIDINE KINASE YKOH"/>
    <property type="match status" value="1"/>
</dbReference>
<evidence type="ECO:0000313" key="11">
    <source>
        <dbReference type="Proteomes" id="UP001595616"/>
    </source>
</evidence>
<dbReference type="Gene3D" id="3.30.565.10">
    <property type="entry name" value="Histidine kinase-like ATPase, C-terminal domain"/>
    <property type="match status" value="1"/>
</dbReference>
<feature type="transmembrane region" description="Helical" evidence="8">
    <location>
        <begin position="130"/>
        <end position="153"/>
    </location>
</feature>
<keyword evidence="7 8" id="KW-1133">Transmembrane helix</keyword>
<comment type="catalytic activity">
    <reaction evidence="1">
        <text>ATP + protein L-histidine = ADP + protein N-phospho-L-histidine.</text>
        <dbReference type="EC" id="2.7.13.3"/>
    </reaction>
</comment>
<dbReference type="SMART" id="SM00387">
    <property type="entry name" value="HATPase_c"/>
    <property type="match status" value="1"/>
</dbReference>
<organism evidence="10 11">
    <name type="scientific">Lacihabitans lacunae</name>
    <dbReference type="NCBI Taxonomy" id="1028214"/>
    <lineage>
        <taxon>Bacteria</taxon>
        <taxon>Pseudomonadati</taxon>
        <taxon>Bacteroidota</taxon>
        <taxon>Cytophagia</taxon>
        <taxon>Cytophagales</taxon>
        <taxon>Leadbetterellaceae</taxon>
        <taxon>Lacihabitans</taxon>
    </lineage>
</organism>
<dbReference type="Pfam" id="PF02518">
    <property type="entry name" value="HATPase_c"/>
    <property type="match status" value="1"/>
</dbReference>
<keyword evidence="6 10" id="KW-0418">Kinase</keyword>
<dbReference type="SUPFAM" id="SSF55874">
    <property type="entry name" value="ATPase domain of HSP90 chaperone/DNA topoisomerase II/histidine kinase"/>
    <property type="match status" value="1"/>
</dbReference>
<evidence type="ECO:0000256" key="2">
    <source>
        <dbReference type="ARBA" id="ARBA00012438"/>
    </source>
</evidence>
<dbReference type="InterPro" id="IPR005467">
    <property type="entry name" value="His_kinase_dom"/>
</dbReference>
<evidence type="ECO:0000256" key="7">
    <source>
        <dbReference type="ARBA" id="ARBA00022989"/>
    </source>
</evidence>
<dbReference type="InterPro" id="IPR036097">
    <property type="entry name" value="HisK_dim/P_sf"/>
</dbReference>
<dbReference type="Proteomes" id="UP001595616">
    <property type="component" value="Unassembled WGS sequence"/>
</dbReference>
<dbReference type="InterPro" id="IPR003661">
    <property type="entry name" value="HisK_dim/P_dom"/>
</dbReference>
<gene>
    <name evidence="10" type="ORF">ACFOOI_00885</name>
</gene>
<sequence>MKLLTKTGRMFLLISFGVYLAGATGGYLVLNYLTEAEAIDNLKLSKQKLLKELTDKPFENTNWISLSDSIQIIATDKLTTETITDIELYNSLEKEVLAYKKLTFTKNLNGKLYQISIFKPLYELEDFQEVLLITFGIIMFMLLVLLFWINYWYSKKLWSPFYGTLESLADFKTSSNTSLDLPQTNIHEFESLNTHINTLTKKVQSDFQNLKTFTENASHEMQTPLAVISSNLEILIQDENLNQNQVQQIGHLLESIGKLSKLNQTLLLISKIENRQFEKNEKIDLTQTLANKLTLLQPWIEGKNIQTEYRIDDSVGIEMNAYLLEVLLNNVLGNAIKYNLENGSLKVTLTHKYLKIENLGNKLSKPTEQLFQRFQKDNKNKESIGLGLAIVKQICETYGFTLTYENLENTHLLTISFQ</sequence>
<name>A0ABV7YPB3_9BACT</name>
<dbReference type="SUPFAM" id="SSF47384">
    <property type="entry name" value="Homodimeric domain of signal transducing histidine kinase"/>
    <property type="match status" value="1"/>
</dbReference>
<keyword evidence="11" id="KW-1185">Reference proteome</keyword>
<keyword evidence="8" id="KW-0472">Membrane</keyword>
<evidence type="ECO:0000256" key="5">
    <source>
        <dbReference type="ARBA" id="ARBA00022692"/>
    </source>
</evidence>
<dbReference type="EMBL" id="JBHRYQ010000001">
    <property type="protein sequence ID" value="MFC3809193.1"/>
    <property type="molecule type" value="Genomic_DNA"/>
</dbReference>
<dbReference type="InterPro" id="IPR050428">
    <property type="entry name" value="TCS_sensor_his_kinase"/>
</dbReference>
<dbReference type="RefSeq" id="WP_379833920.1">
    <property type="nucleotide sequence ID" value="NZ_JBHRYQ010000001.1"/>
</dbReference>
<evidence type="ECO:0000256" key="3">
    <source>
        <dbReference type="ARBA" id="ARBA00022553"/>
    </source>
</evidence>
<dbReference type="InterPro" id="IPR003594">
    <property type="entry name" value="HATPase_dom"/>
</dbReference>
<dbReference type="PANTHER" id="PTHR45436:SF5">
    <property type="entry name" value="SENSOR HISTIDINE KINASE TRCS"/>
    <property type="match status" value="1"/>
</dbReference>
<dbReference type="PROSITE" id="PS50109">
    <property type="entry name" value="HIS_KIN"/>
    <property type="match status" value="1"/>
</dbReference>
<dbReference type="SMART" id="SM00388">
    <property type="entry name" value="HisKA"/>
    <property type="match status" value="1"/>
</dbReference>
<dbReference type="GO" id="GO:0016301">
    <property type="term" value="F:kinase activity"/>
    <property type="evidence" value="ECO:0007669"/>
    <property type="project" value="UniProtKB-KW"/>
</dbReference>
<evidence type="ECO:0000256" key="1">
    <source>
        <dbReference type="ARBA" id="ARBA00000085"/>
    </source>
</evidence>
<evidence type="ECO:0000313" key="10">
    <source>
        <dbReference type="EMBL" id="MFC3809193.1"/>
    </source>
</evidence>
<dbReference type="CDD" id="cd00082">
    <property type="entry name" value="HisKA"/>
    <property type="match status" value="1"/>
</dbReference>
<keyword evidence="4" id="KW-0808">Transferase</keyword>
<evidence type="ECO:0000256" key="6">
    <source>
        <dbReference type="ARBA" id="ARBA00022777"/>
    </source>
</evidence>
<evidence type="ECO:0000256" key="8">
    <source>
        <dbReference type="SAM" id="Phobius"/>
    </source>
</evidence>
<dbReference type="InterPro" id="IPR036890">
    <property type="entry name" value="HATPase_C_sf"/>
</dbReference>
<feature type="domain" description="Histidine kinase" evidence="9">
    <location>
        <begin position="216"/>
        <end position="418"/>
    </location>
</feature>